<dbReference type="Proteomes" id="UP000251889">
    <property type="component" value="Unassembled WGS sequence"/>
</dbReference>
<evidence type="ECO:0000313" key="2">
    <source>
        <dbReference type="Proteomes" id="UP000251889"/>
    </source>
</evidence>
<keyword evidence="2" id="KW-1185">Reference proteome</keyword>
<dbReference type="EMBL" id="QMFY01000036">
    <property type="protein sequence ID" value="RAV97598.1"/>
    <property type="molecule type" value="Genomic_DNA"/>
</dbReference>
<accession>A0A364XW37</accession>
<comment type="caution">
    <text evidence="1">The sequence shown here is derived from an EMBL/GenBank/DDBJ whole genome shotgun (WGS) entry which is preliminary data.</text>
</comment>
<dbReference type="AlphaFoldDB" id="A0A364XW37"/>
<protein>
    <recommendedName>
        <fullName evidence="3">Leucine-rich repeat domain-containing protein</fullName>
    </recommendedName>
</protein>
<dbReference type="SUPFAM" id="SSF52058">
    <property type="entry name" value="L domain-like"/>
    <property type="match status" value="1"/>
</dbReference>
<sequence>MNNGIEISPYGSLLVYKKGYTAEEVLSIIRQHNLRGLRIFAQLKDDRLPDLDFLSEYNFLEALDITSVDDSSFSFLDKLGNLKHLTVNCPGQNIIDLSKQTELETLTLHWRKGKIFGLEKCNRINSLCLVDYTEEDFKPVASLLNLEDLKVKTALITTCRGLENLTKLKSILLGNCKKLSEIDGLKDLKRLIHLSFDLCPQIRNYTPLRYLINLETLQIVDCKGVSSIRFIENLPALKRILLLGNTDVLDGDLMPARNIKEVFYKHRKHYNATIENKDKDNLVKSNVEKIKGLFK</sequence>
<organism evidence="1 2">
    <name type="scientific">Pseudochryseolinea flava</name>
    <dbReference type="NCBI Taxonomy" id="2059302"/>
    <lineage>
        <taxon>Bacteria</taxon>
        <taxon>Pseudomonadati</taxon>
        <taxon>Bacteroidota</taxon>
        <taxon>Cytophagia</taxon>
        <taxon>Cytophagales</taxon>
        <taxon>Fulvivirgaceae</taxon>
        <taxon>Pseudochryseolinea</taxon>
    </lineage>
</organism>
<gene>
    <name evidence="1" type="ORF">DQQ10_27590</name>
</gene>
<evidence type="ECO:0008006" key="3">
    <source>
        <dbReference type="Google" id="ProtNLM"/>
    </source>
</evidence>
<dbReference type="RefSeq" id="WP_112750186.1">
    <property type="nucleotide sequence ID" value="NZ_QMFY01000036.1"/>
</dbReference>
<reference evidence="1 2" key="1">
    <citation type="submission" date="2018-06" db="EMBL/GenBank/DDBJ databases">
        <title>Chryseolinea flavus sp. nov., a member of the phylum Bacteroidetes isolated from soil.</title>
        <authorList>
            <person name="Li Y."/>
            <person name="Wang J."/>
        </authorList>
    </citation>
    <scope>NUCLEOTIDE SEQUENCE [LARGE SCALE GENOMIC DNA]</scope>
    <source>
        <strain evidence="1 2">SDU1-6</strain>
    </source>
</reference>
<dbReference type="InterPro" id="IPR032675">
    <property type="entry name" value="LRR_dom_sf"/>
</dbReference>
<proteinExistence type="predicted"/>
<dbReference type="Gene3D" id="3.80.10.10">
    <property type="entry name" value="Ribonuclease Inhibitor"/>
    <property type="match status" value="1"/>
</dbReference>
<dbReference type="OrthoDB" id="1417942at2"/>
<name>A0A364XW37_9BACT</name>
<evidence type="ECO:0000313" key="1">
    <source>
        <dbReference type="EMBL" id="RAV97598.1"/>
    </source>
</evidence>